<feature type="region of interest" description="Disordered" evidence="1">
    <location>
        <begin position="127"/>
        <end position="159"/>
    </location>
</feature>
<accession>A0ABQ8ZYH2</accession>
<reference evidence="2" key="2">
    <citation type="journal article" date="2023" name="Int. J. Mol. Sci.">
        <title>De Novo Assembly and Annotation of 11 Diverse Shrub Willow (Salix) Genomes Reveals Novel Gene Organization in Sex-Linked Regions.</title>
        <authorList>
            <person name="Hyden B."/>
            <person name="Feng K."/>
            <person name="Yates T.B."/>
            <person name="Jawdy S."/>
            <person name="Cereghino C."/>
            <person name="Smart L.B."/>
            <person name="Muchero W."/>
        </authorList>
    </citation>
    <scope>NUCLEOTIDE SEQUENCE</scope>
    <source>
        <tissue evidence="2">Shoot tip</tissue>
    </source>
</reference>
<feature type="compositionally biased region" description="Polar residues" evidence="1">
    <location>
        <begin position="1"/>
        <end position="16"/>
    </location>
</feature>
<proteinExistence type="predicted"/>
<reference evidence="2" key="1">
    <citation type="submission" date="2022-10" db="EMBL/GenBank/DDBJ databases">
        <authorList>
            <person name="Hyden B.L."/>
            <person name="Feng K."/>
            <person name="Yates T."/>
            <person name="Jawdy S."/>
            <person name="Smart L.B."/>
            <person name="Muchero W."/>
        </authorList>
    </citation>
    <scope>NUCLEOTIDE SEQUENCE</scope>
    <source>
        <tissue evidence="2">Shoot tip</tissue>
    </source>
</reference>
<dbReference type="PANTHER" id="PTHR33095:SF114">
    <property type="entry name" value="DUF1645 FAMILY PROTEIN"/>
    <property type="match status" value="1"/>
</dbReference>
<feature type="region of interest" description="Disordered" evidence="1">
    <location>
        <begin position="43"/>
        <end position="73"/>
    </location>
</feature>
<evidence type="ECO:0000256" key="1">
    <source>
        <dbReference type="SAM" id="MobiDB-lite"/>
    </source>
</evidence>
<dbReference type="InterPro" id="IPR012442">
    <property type="entry name" value="DUF1645_plant"/>
</dbReference>
<dbReference type="Pfam" id="PF07816">
    <property type="entry name" value="DUF1645"/>
    <property type="match status" value="1"/>
</dbReference>
<dbReference type="Proteomes" id="UP001141253">
    <property type="component" value="Chromosome 10"/>
</dbReference>
<dbReference type="PANTHER" id="PTHR33095">
    <property type="entry name" value="OS07G0619500 PROTEIN"/>
    <property type="match status" value="1"/>
</dbReference>
<name>A0ABQ8ZYH2_9ROSI</name>
<sequence length="281" mass="31224">MAMESSPMTSLETSSKFQKRQGLDWMNSGERRVRRLIERSINAATESAETEQFSNDKNPHLPPLVQDQEEEEEEFSFLCTNPSGSLISADDIFQNGQIRPVFPLFNRDGGPLFIDDDKVAAAAAAGGGGGAKRMGRPACGQGASKALPDQQMCKKSNSTGSSKLRRFREFVLRSNSDGKDAFVFLNHKDSTSKHLQETAAAAATSEMIGHEKTTAKKEVVVEKRKEQSSKRVSSSSAHELHYLRNRAIKDGEKQKSYLPYRQDIFGFFTNVNDLSKNIHPF</sequence>
<keyword evidence="3" id="KW-1185">Reference proteome</keyword>
<gene>
    <name evidence="2" type="ORF">OIU77_014811</name>
</gene>
<evidence type="ECO:0000313" key="3">
    <source>
        <dbReference type="Proteomes" id="UP001141253"/>
    </source>
</evidence>
<organism evidence="2 3">
    <name type="scientific">Salix suchowensis</name>
    <dbReference type="NCBI Taxonomy" id="1278906"/>
    <lineage>
        <taxon>Eukaryota</taxon>
        <taxon>Viridiplantae</taxon>
        <taxon>Streptophyta</taxon>
        <taxon>Embryophyta</taxon>
        <taxon>Tracheophyta</taxon>
        <taxon>Spermatophyta</taxon>
        <taxon>Magnoliopsida</taxon>
        <taxon>eudicotyledons</taxon>
        <taxon>Gunneridae</taxon>
        <taxon>Pentapetalae</taxon>
        <taxon>rosids</taxon>
        <taxon>fabids</taxon>
        <taxon>Malpighiales</taxon>
        <taxon>Salicaceae</taxon>
        <taxon>Saliceae</taxon>
        <taxon>Salix</taxon>
    </lineage>
</organism>
<evidence type="ECO:0000313" key="2">
    <source>
        <dbReference type="EMBL" id="KAJ6313377.1"/>
    </source>
</evidence>
<dbReference type="EMBL" id="JAPFFI010000024">
    <property type="protein sequence ID" value="KAJ6313377.1"/>
    <property type="molecule type" value="Genomic_DNA"/>
</dbReference>
<protein>
    <submittedName>
        <fullName evidence="2">Uncharacterized protein</fullName>
    </submittedName>
</protein>
<feature type="compositionally biased region" description="Polar residues" evidence="1">
    <location>
        <begin position="43"/>
        <end position="56"/>
    </location>
</feature>
<comment type="caution">
    <text evidence="2">The sequence shown here is derived from an EMBL/GenBank/DDBJ whole genome shotgun (WGS) entry which is preliminary data.</text>
</comment>
<feature type="region of interest" description="Disordered" evidence="1">
    <location>
        <begin position="1"/>
        <end position="24"/>
    </location>
</feature>